<dbReference type="Pfam" id="PF01047">
    <property type="entry name" value="MarR"/>
    <property type="match status" value="1"/>
</dbReference>
<name>A0A1Y6FKH9_9HYPH</name>
<dbReference type="PANTHER" id="PTHR33164">
    <property type="entry name" value="TRANSCRIPTIONAL REGULATOR, MARR FAMILY"/>
    <property type="match status" value="1"/>
</dbReference>
<evidence type="ECO:0000313" key="3">
    <source>
        <dbReference type="Proteomes" id="UP000194474"/>
    </source>
</evidence>
<dbReference type="PRINTS" id="PR00598">
    <property type="entry name" value="HTHMARR"/>
</dbReference>
<keyword evidence="3" id="KW-1185">Reference proteome</keyword>
<dbReference type="OrthoDB" id="7949807at2"/>
<dbReference type="SMART" id="SM00347">
    <property type="entry name" value="HTH_MARR"/>
    <property type="match status" value="1"/>
</dbReference>
<dbReference type="GO" id="GO:0003700">
    <property type="term" value="F:DNA-binding transcription factor activity"/>
    <property type="evidence" value="ECO:0007669"/>
    <property type="project" value="InterPro"/>
</dbReference>
<dbReference type="InterPro" id="IPR036388">
    <property type="entry name" value="WH-like_DNA-bd_sf"/>
</dbReference>
<reference evidence="3" key="1">
    <citation type="submission" date="2017-04" db="EMBL/GenBank/DDBJ databases">
        <authorList>
            <person name="Varghese N."/>
            <person name="Submissions S."/>
        </authorList>
    </citation>
    <scope>NUCLEOTIDE SEQUENCE [LARGE SCALE GENOMIC DNA]</scope>
</reference>
<dbReference type="EMBL" id="FXWK01000001">
    <property type="protein sequence ID" value="SMQ72953.1"/>
    <property type="molecule type" value="Genomic_DNA"/>
</dbReference>
<dbReference type="SUPFAM" id="SSF46785">
    <property type="entry name" value="Winged helix' DNA-binding domain"/>
    <property type="match status" value="1"/>
</dbReference>
<organism evidence="2 3">
    <name type="scientific">Devosia lucknowensis</name>
    <dbReference type="NCBI Taxonomy" id="1096929"/>
    <lineage>
        <taxon>Bacteria</taxon>
        <taxon>Pseudomonadati</taxon>
        <taxon>Pseudomonadota</taxon>
        <taxon>Alphaproteobacteria</taxon>
        <taxon>Hyphomicrobiales</taxon>
        <taxon>Devosiaceae</taxon>
        <taxon>Devosia</taxon>
    </lineage>
</organism>
<accession>A0A1Y6FKH9</accession>
<dbReference type="InterPro" id="IPR039422">
    <property type="entry name" value="MarR/SlyA-like"/>
</dbReference>
<gene>
    <name evidence="2" type="ORF">SAMN06295905_2193</name>
</gene>
<dbReference type="InterPro" id="IPR000835">
    <property type="entry name" value="HTH_MarR-typ"/>
</dbReference>
<dbReference type="Gene3D" id="1.10.10.10">
    <property type="entry name" value="Winged helix-like DNA-binding domain superfamily/Winged helix DNA-binding domain"/>
    <property type="match status" value="1"/>
</dbReference>
<dbReference type="InterPro" id="IPR036390">
    <property type="entry name" value="WH_DNA-bd_sf"/>
</dbReference>
<dbReference type="GO" id="GO:0006950">
    <property type="term" value="P:response to stress"/>
    <property type="evidence" value="ECO:0007669"/>
    <property type="project" value="TreeGrafter"/>
</dbReference>
<dbReference type="Proteomes" id="UP000194474">
    <property type="component" value="Unassembled WGS sequence"/>
</dbReference>
<proteinExistence type="predicted"/>
<feature type="domain" description="HTH marR-type" evidence="1">
    <location>
        <begin position="10"/>
        <end position="141"/>
    </location>
</feature>
<evidence type="ECO:0000313" key="2">
    <source>
        <dbReference type="EMBL" id="SMQ72953.1"/>
    </source>
</evidence>
<protein>
    <submittedName>
        <fullName evidence="2">Transcriptional regulator, MarR family</fullName>
    </submittedName>
</protein>
<evidence type="ECO:0000259" key="1">
    <source>
        <dbReference type="PROSITE" id="PS50995"/>
    </source>
</evidence>
<dbReference type="PROSITE" id="PS50995">
    <property type="entry name" value="HTH_MARR_2"/>
    <property type="match status" value="1"/>
</dbReference>
<sequence>MAVLDLKHLPGHLARRFHQISTTLFDVEMSRVGLVLTPVQFAALVALRDRPDVDQATLAATIAYDRTTIGGVIDRLAEKGMVERNADPSDRRCKRLKLAPAGRDALAIAEPLVARSQQELVSSLSATEQEQLLGLMQKVVDALGDKSRTSRSH</sequence>
<dbReference type="PANTHER" id="PTHR33164:SF95">
    <property type="entry name" value="TRANSCRIPTIONAL REGULATOR"/>
    <property type="match status" value="1"/>
</dbReference>
<dbReference type="AlphaFoldDB" id="A0A1Y6FKH9"/>